<accession>A0A084QLX0</accession>
<dbReference type="HOGENOM" id="CLU_1066249_0_0_1"/>
<dbReference type="Proteomes" id="UP000028524">
    <property type="component" value="Unassembled WGS sequence"/>
</dbReference>
<gene>
    <name evidence="1" type="ORF">S40285_10143</name>
</gene>
<evidence type="ECO:0000313" key="1">
    <source>
        <dbReference type="EMBL" id="KFA64955.1"/>
    </source>
</evidence>
<proteinExistence type="predicted"/>
<reference evidence="1 2" key="1">
    <citation type="journal article" date="2014" name="BMC Genomics">
        <title>Comparative genome sequencing reveals chemotype-specific gene clusters in the toxigenic black mold Stachybotrys.</title>
        <authorList>
            <person name="Semeiks J."/>
            <person name="Borek D."/>
            <person name="Otwinowski Z."/>
            <person name="Grishin N.V."/>
        </authorList>
    </citation>
    <scope>NUCLEOTIDE SEQUENCE [LARGE SCALE GENOMIC DNA]</scope>
    <source>
        <strain evidence="1 2">IBT 40285</strain>
    </source>
</reference>
<sequence>MLGTKMSPTLDTRHGDVLKQSPFPSGKYTDWTEPPKCLMIERRLRNCAIRSELVYDLLIVACSKHTNLVTTAAYQSIGLGLDSINAPQFQSQTQTALVPARFVKRHVKAVLCFFRDSEDGSPSHSTYIDRLETLDRPCFTYDMTIDDVCGQEKVHHGRAALPYLQTACYGKDLSRRRDQGLLPFRGEAAPQEFLSILSVIYKPARWLMDVRTGDSRICVCDHTIRCEDPNTAKSTANCGPVQRFHIDQSYSAARLCPRRCF</sequence>
<dbReference type="STRING" id="1283841.A0A084QLX0"/>
<dbReference type="EMBL" id="KL660638">
    <property type="protein sequence ID" value="KFA64955.1"/>
    <property type="molecule type" value="Genomic_DNA"/>
</dbReference>
<keyword evidence="2" id="KW-1185">Reference proteome</keyword>
<evidence type="ECO:0000313" key="2">
    <source>
        <dbReference type="Proteomes" id="UP000028524"/>
    </source>
</evidence>
<dbReference type="OrthoDB" id="412788at2759"/>
<organism evidence="1 2">
    <name type="scientific">Stachybotrys chlorohalonatus (strain IBT 40285)</name>
    <dbReference type="NCBI Taxonomy" id="1283841"/>
    <lineage>
        <taxon>Eukaryota</taxon>
        <taxon>Fungi</taxon>
        <taxon>Dikarya</taxon>
        <taxon>Ascomycota</taxon>
        <taxon>Pezizomycotina</taxon>
        <taxon>Sordariomycetes</taxon>
        <taxon>Hypocreomycetidae</taxon>
        <taxon>Hypocreales</taxon>
        <taxon>Stachybotryaceae</taxon>
        <taxon>Stachybotrys</taxon>
    </lineage>
</organism>
<dbReference type="InParanoid" id="A0A084QLX0"/>
<name>A0A084QLX0_STAC4</name>
<protein>
    <submittedName>
        <fullName evidence="1">Uncharacterized protein</fullName>
    </submittedName>
</protein>
<dbReference type="AlphaFoldDB" id="A0A084QLX0"/>